<dbReference type="PANTHER" id="PTHR12338:SF8">
    <property type="entry name" value="HEME_HEMOPEXIN-BINDING PROTEIN"/>
    <property type="match status" value="1"/>
</dbReference>
<comment type="subcellular location">
    <subcellularLocation>
        <location evidence="1">Secreted</location>
    </subcellularLocation>
</comment>
<accession>C5BU39</accession>
<proteinExistence type="predicted"/>
<dbReference type="NCBIfam" id="TIGR01901">
    <property type="entry name" value="adhes_NPXG"/>
    <property type="match status" value="1"/>
</dbReference>
<gene>
    <name evidence="6" type="ordered locus">TERTU_1697</name>
</gene>
<evidence type="ECO:0000256" key="3">
    <source>
        <dbReference type="ARBA" id="ARBA00022729"/>
    </source>
</evidence>
<reference evidence="6 7" key="1">
    <citation type="journal article" date="2009" name="PLoS ONE">
        <title>The complete genome of Teredinibacter turnerae T7901: an intracellular endosymbiont of marine wood-boring bivalves (shipworms).</title>
        <authorList>
            <person name="Yang J.C."/>
            <person name="Madupu R."/>
            <person name="Durkin A.S."/>
            <person name="Ekborg N.A."/>
            <person name="Pedamallu C.S."/>
            <person name="Hostetler J.B."/>
            <person name="Radune D."/>
            <person name="Toms B.S."/>
            <person name="Henrissat B."/>
            <person name="Coutinho P.M."/>
            <person name="Schwarz S."/>
            <person name="Field L."/>
            <person name="Trindade-Silva A.E."/>
            <person name="Soares C.A.G."/>
            <person name="Elshahawi S."/>
            <person name="Hanora A."/>
            <person name="Schmidt E.W."/>
            <person name="Haygood M.G."/>
            <person name="Posfai J."/>
            <person name="Benner J."/>
            <person name="Madinger C."/>
            <person name="Nove J."/>
            <person name="Anton B."/>
            <person name="Chaudhary K."/>
            <person name="Foster J."/>
            <person name="Holman A."/>
            <person name="Kumar S."/>
            <person name="Lessard P.A."/>
            <person name="Luyten Y.A."/>
            <person name="Slatko B."/>
            <person name="Wood N."/>
            <person name="Wu B."/>
            <person name="Teplitski M."/>
            <person name="Mougous J.D."/>
            <person name="Ward N."/>
            <person name="Eisen J.A."/>
            <person name="Badger J.H."/>
            <person name="Distel D.L."/>
        </authorList>
    </citation>
    <scope>NUCLEOTIDE SEQUENCE [LARGE SCALE GENOMIC DNA]</scope>
    <source>
        <strain evidence="7">ATCC 39867 / T7901</strain>
    </source>
</reference>
<dbReference type="PANTHER" id="PTHR12338">
    <property type="entry name" value="AUTOTRANSPORTER"/>
    <property type="match status" value="1"/>
</dbReference>
<dbReference type="InterPro" id="IPR012334">
    <property type="entry name" value="Pectin_lyas_fold"/>
</dbReference>
<dbReference type="KEGG" id="ttu:TERTU_1697"/>
<dbReference type="GO" id="GO:0005576">
    <property type="term" value="C:extracellular region"/>
    <property type="evidence" value="ECO:0007669"/>
    <property type="project" value="UniProtKB-SubCell"/>
</dbReference>
<dbReference type="Gene3D" id="2.160.20.160">
    <property type="match status" value="3"/>
</dbReference>
<dbReference type="Proteomes" id="UP000009080">
    <property type="component" value="Chromosome"/>
</dbReference>
<keyword evidence="7" id="KW-1185">Reference proteome</keyword>
<dbReference type="eggNOG" id="COG3210">
    <property type="taxonomic scope" value="Bacteria"/>
</dbReference>
<dbReference type="Gene3D" id="2.160.20.10">
    <property type="entry name" value="Single-stranded right-handed beta-helix, Pectin lyase-like"/>
    <property type="match status" value="1"/>
</dbReference>
<evidence type="ECO:0000259" key="5">
    <source>
        <dbReference type="SMART" id="SM00912"/>
    </source>
</evidence>
<evidence type="ECO:0000256" key="4">
    <source>
        <dbReference type="SAM" id="SignalP"/>
    </source>
</evidence>
<dbReference type="InterPro" id="IPR008638">
    <property type="entry name" value="FhaB/CdiA-like_TPS"/>
</dbReference>
<keyword evidence="2" id="KW-0964">Secreted</keyword>
<keyword evidence="3 4" id="KW-0732">Signal</keyword>
<dbReference type="SMART" id="SM00912">
    <property type="entry name" value="Haemagg_act"/>
    <property type="match status" value="1"/>
</dbReference>
<sequence>MKNIKTWDQQKRFKLSCLALAVQMASGPVIAGPEGGTVTGGTGSISRAGNTTTITQQTDRMAIDWQSYDVAANERVQYIQPTSSSISLNRILSNRGSQIHGQIDANGQVFLINPHGIIFGEGASVNVGGLLASGLNIRTDDFINGEFTLEGISGSEGTVVNHGLINAALGGSVSLVGKRVENHGLIAARLGRVNLAAGNEAVLTFDQSGLMGVRVSQETLESDLGVDAAVINSGRIDANGGQILLTGSVSEDIFSQAVNHEGQAKSVVVHEDGSFTLGAGGAGGAGGDVVNTGSLSVSCADGAAGSIVAVGENVTSSGEVHADGAGGHIELHASDTTLLTDNAVVSANSSDGIAGEIRLLGYNVGLFGNSVVNAQGAFGGGDILIGGDLSGKNPLVRNAEFTFIGRNSFTNASATSDGDGGRIIAFAANTLRSYGHLAAQSGVNSGNGGFIETSGLQGFEITSTPSAGARNSLGLAGEWLIDPYNITISDDTGSVDPETGDDGDAVFRPTESGAVINIGMLLKALQGVDSDNAGSNVTIYTASDGVDEAGDIRFLSNLITTDQLTSARLLTLIADNDIYLSGYIDATVVGGSASTLSLNFNAANNIVIGEDADILTPGGTINFHADNDIINNNSGLEINAAEINFIADYDFIEGASAIGGSGSIVAGDGFFADDDGDGIDGNDQNGVFYSVVGSEIKTFGAPVQIKGSGIHLHNVNSSGEVNRAGGDVLLHSLVGGININKIVSDGGSGQVFTGAASYQYGSPGRDGGEIYLSSDGGAISVAEMLSSVGGAGVAPDTAVGATGTQQGQNGGDGGAIIVSASNCVGECITLADIVASGGDGDGFSNGNNGAGALEYSAMGGDGGSIFIGAKPVENSSEAVFSQISVNGAITSNGGKGVGHGTLYTSVLNENGDAWVYRRYISQAEGYALLDGVTVLAESGRGGAGGDVRLGYIVLRDGGSESYISSNTDKILVGGAIRVNGGAGGFEENYEILNSNVEGADGGAGGQVLFIGGEAIVNNEIYANGGRGGNWQFQGNSDSSSLVHAAGDGGGAGKVVIRASNTELNNDLFLLGGGISPITSDGVSSPEAGLSGVVAILVQGAEGQVKIGLKQEFSSDVQVSAAIPVEASTHHLIGPTLSAGVANNWLITGSNIGNLNSSITFSNIGNLVGGDNADVFTLQEGGRILGSIKGGAGDDQIIGSDNSLTWALNVEGVLNSDGTSIDEIRYGEIFIDENDDYQKGVSETVHVGRFEGIEILTGGDASDTFYLGTNNLDLTIYGGDGDGDGDGDVGGLDTIIAETTATTFTINGGVVEQGSVVDLDNNWTIDGTQDKLIIDPNGSSSQVSFTGIENVTGGKAADTFTLAGGPTISLDGGEGIDELKAAGGNGETNNWEISGADSGNLNSQDFAGIENLTGSNADDVFTLSCGENVACAISGTITGGGGTDKIEGKNIDSIWLLTSDTDPTSTLFGKLISDVNSNGSDDSEDETATDSILIARFEDIETLQGATAKDTYRVEADGHQLTIKDSGGENAIYANTGKDNAWAINDTSTTDNSNDSHLTTEGASTSIYFEGVQQLYGGDTTSDDFTVSGDSFTGVTYVNGMGGAGDELDVSATALGDVTVALGGAFDGATIQADNIENVVGSGEGDTLVASYATHNQWDITDVNQGDITLTEIDDDTKTFGVLFTGFSSLHGGAGNDDFSIADGGSAAAIDGAEGANTLSVTNSADVDWVLDGISKGQVKYGTDSISFAGIGSITGNSTNDSFTGLDAATNWDITTATGGDLYVRNTDGSNGNRLITISGMEALKGGDNVDVFAISSNSVTKNIDGGNGKDAYNINTSGLTLSITDAGGDEDTITAATGTANYWAITDLTAGTLSDGSGAPASGDPKITFSGIDTLVGEENIADLFVFSLANATLSVDGGSQSSEGVKDTASYANVAVSESAPLVIAVGNTGLVGIETLNGGDDASALYRTIQGSDDADAITLDGTNSGRVGSTGFSGFGNVDALGGDDTITIDSGASLVGKVYGGSGSDTFNTDSAAAVDIFGGKPGADASEDEDTLTLTDTADVTWSLVATDSSVGNVVFNGIESVNGGSGVDTFNISAASVGKVDGGDGSDEFNITAADLDFQIMGSGGAEDKLSYNVDEDVSWTIGATNTVGAIEFSGIESVSGGGRTDTFFISASSVSDFDGGEGDDVYNINADNLDFSIADSSGTHDVINTATGTSNYWAITNDAEGVLSNGLSAPGSSAPTVSFGGIETVNGETGAIDRFVFSVATAAIDLDGGSETGPVTDIVSFANVTADAANPFTFSIGDSRFSNIEKFEGASSALFSTLTATSGADAITISGRNSGNINALDFSGFAYVDALSGADVITLQSAAEMSGAVYGGAGSDTFNVDAAAVVALYGGTDAVDTPADTDKLTLTGSAAVSWTIAALSSIGGVDFSGVESVIGGDGVDIFNIATSSVATIDGGDGNDIFNINADNLSFSIADNAGTSDTINAATGTANYWTVSGDDSGKLSSNATALPAISFSGIDTLVGENNFVDTFVFSIANASIVVDGGTQSPSNTIIDIASYAGVAGELKVTVGNAGLLNIEEIQGGANAATSTISGSANADTISISGHNAGSIGATLFSGFGNVDAAGGNDKITVTTGGALDGALSGGAGSDEFTVASLADIQIYGGTAGEDASGFTDILNAADSTDLSWSIGVNSSVGTVNFRGIETVRGGSADDTFTVSASDVTSLEGLAGDDAFKIGQNVSITIAGGGQTTATPTGDTIELTHTAPATWMLDSSPSVANGTATVNFSNIETVYGNSGVDTFDITVASVDSIYGGGGNDIFNTLSTLDITLSGEAGSDLIDLTDTGFVIWTIDGDAFGERAGSVKFLGMESAQGGSGVDTFNVTASSVAKLDGGAGSDIFNINADNLSFSIADTAGASDTINAATGTANYWTVSGDDSGKLSSNATTLPAISFSGIDKLVGEDNFVDTFVFSIADASIVVDGGTQSPSDTINDIASYAGVAGELNVTVGNSGLLNIEEIQGGANAATSTIYGSDSADTISISGHNAGSIGTTLFSGFGNVDAAGGNDTLTVTAAGALDGALSGGSGSDRFNVAADVGLRIYGDTSTTSSSGTDVIALAHDGDAQWNIAGVSTVTNESATVTFSGIETVEGQAGTDTFTVTADGVARIEGGGGADVFNVLSTVNTVLAGGSQPDGAFDSLMLTDTGSVNWTVNGDSQGDSVGNVRFSGMEQAYGSSGADTFTISANTVGSFYGRGGDDWFVIGSNSVVAFVDGGSHSTGGADHIDLNFSTSASWNINGQTDGSGQVVETVAPSSGGGTVSFANVEFAHGSSGRDTFNIGSASLTHIFGDEGSDTFNVQYGFTPIISGNTNTGSGNGTDVLVLNHSNAADWTLDATPTVANGGSTELSFSGIETVRGSSGKDTFTLSENSVARIEGGAGDDDFILQRADLTIMIDGGTSNADTLTVDAATDLNWSLTGAMSTLAPSAGGGSEVTFSNIETINAGSGADLFEISGAAVQSVFGRGGNDTFQVVDASVSGVSLDGGSGTTNTLELAHNGGANWVLDASGGSINTTGVIDITFTGVNQLSGSEYDNGGGVDTFTINSAFTGDIASRGGADIFNINAAINGTLNGGTGADTFYISATVNNGLADSSDILGENGADTFYLNNDVASTRISGGLSNSSGDTIFGYTTDSRWDLGTSLSTVASAAASTTFTGIENLEGRNSAADTFHLSNGVPLDFFSINAGDAESVVDSLDVSAYELTNNQLDINSSIVQDLVNNVERVVGSGTQELTATSSAGETVNWILADVDGGIAENEGTVNGFEFVGFNSLLGNAGNDVFTFNGGTLTGDIDGAGGTNTVSRTDLAGAATWSITDENAGSLTGLSGSFSNIHKLAGNSLNDNFEFIDTRTGGPNRNGVWLGEIEGGAGNGIDAITSKKEQGSVWRIRGNGAGSVDGWLADFSGIEQLNGAQEYADTFNIYDQGKIQSIFGGDSTPNNNHDILNAENSASLNTWELDRENGGALYVGEGDAREVMVANFDSVEELIGAGGKDVFRFIDAGSISGKIYGENPSGDYAPETNNLTDTLDLTQYTKTVVVIIGQGGDSGGASGDIAGSFAIESVEVTLFDSSNENQRTELHGTGNISQWQITGENTIFIPELGLTYSGYKYLVGRSEVSDTFTFFENGALTGGIKGNGASGSLGDSGYDTIVGYGHSSATNWNISATGKGASNINGKEFSFDGIEEIKGGNGVDEFSVFSQANATIAMHLDGGDGANRFVIDSPLDGTLTAGSGADAFVLNAYVTGEVNGGAGSDTFSVGSSLSDMSLIGGSGADDVLSIDYLSAADWEISDTGWVVRDDGTDGQINRIQLSGFETFYGSNRADHVFFNDTTFNGQFYGRGGADEFTLGRSGLAFALNGGYDSTNNSDVDTATDKVINSHSDDAVWSFAAGGASVTAGGSQVALSGIESLTGGAGQDNVTITTPIFSINTGAGNDVIQVAANIEGGIKTGAGADTTTLTADNLTMSIDGGDTDTELDRLVGYNTLNNWSVAAAGNNRLTNGASGSIVFSGFESLTGGAQADTFDIRASLAGSVSGLGGNDVFTLASSVVGGVFGGSGNDSFSVTTTGFNIDGGDDVDAFTFAMATGDSNAWVITSTGTGTVTNNDASAGSGAVGFNGIESITSGGLADSFLFNAAISGGVDGGDGANNFTLARNGLSFAITGGADSDTLTATHNAGGVWTNTDAAQTVVDGSGTVTFSSIESFVTGDGADTVIVDRAMRRIVTNGGNDQVTTSVVIQDGIATGAGDDVIRVTTGGLSFSVDGGADGALGDKFIGADIAADATGQPISVWQITGTNSGDYSTDSGVNAIDFVGVESLTGGFGNDRFVFSQSGSLAGVINGGGERAVFADPDNPDYSNSSADVFGDSIDARALAGAHTFTEETARSIGTTLSFTDVELIRVTASVTEAERDTIKSGNQDNAWLIDAKNSGLLTNATTSTRFVGFQNIQGGEGKDAFTVAGENNSLIDGRIDGGSGAAFDSIDYSLVNADKTITLGNSDGGITDIEGVTGYRDGVEARYRRILIGASGTNDGEDSTWTITGVNDGSFERGGQSYQFENFDTLIGLANADHFVITGAGAITGGINGGAGVNSLSSAAAATSQSFTLAASEADFSNNNSTHLLGFNRVTAADGGSDTLIGLQAQNNNWSTTGDAAGSVNGTFNFSGIDNLVGGGLADQFVFSGAGKLSGIIDGGANTAQAQDSVDLQSLNRDLAVGIGNQLPAGENVEFRVTNIEELQANRSFNNTLVGDTRANVWRVTSNNAGELNQSQADGSAKTVVFNGFSNLVGNTGADTFTFVGDGRISGIVVGGEGIDTLDLTAASKAGSELFVTLLSNRAQSVDASADVSALAVETLMGSQVSGQVSSLRAGDQTNNWQITGTNQGRINSSTQFTDFANLIGGAADDSFVFTTSASGSGELTGYIDGGAHTASGRDSADLSALAVVDVQLGGDTGMRNIEFFRGNNSNSTLRAETRVNNWSISGENIGTLNTLVAFAGFNQLVGGALADTYQVAAGGAVTGSIQAGQGDDRLELALGEVTNGSVRFLGGAGNDSLLVSGGNEDTRVSFTPETLEPGVSQLVYANSKDGTQYSALFSETETLNDTVVAASLTVNDTTNADDLVLRNSAVEMAGSPTLNYSGKQSLLVAADANDTVTLSGTVVLPGRLTIENAAVIAEAGSVLRADSLLLDGTGAVGDASNRVHTDINQLLVSAGTNPVFLAEANQLGINELSTSGLVDIIAAGNIFDNASLTTQGESSELRLVSAGGSISLDNNNSFAGEITLAAADDVTVNSVSRLNIAGLTAQHAVVTAQGNVTASGSVVVDDTLELSASGNLAFTHADNSLGNVSVLQAGDVTLLDKGVLTLASLNASGNVATTSNGLQVLGNVEGANLTMDAGTNAAAINGQLDAQNTLLLSANGVTVSSQLTANSIDIDSGAGTLLQQAIIQTHSGGDVRLSGNTVLQDAAINSSGNLEVAAETEFNQSGAIAVSGDARFTTNGGLRMSGTATTSVAGTLEFDVAGDLALLGVAANRVTVTAGGDYTQAGELAGAQGVTVESGSLVVNANGSMSSASGDVQITSSGDADVQSLKAGNQLVINSGGTLTTGSGIQSGSGGAALSGDAAVVVQGDLANINGNLELNSSEGNIDIRARVAPTGEIIANAAGNIVMAQTGEFVAGGTQAIALTAGGDISTSTITASEGDITLTAGGGVMDSTSQATVSGKRLVIASTSGVGEQRENGLIGGDFQTNVETLHLSNTARDTNVSVVNEGSLVVEHLGNNGDITLAVLAGDIVLDNSPALPYVDAEDANDAGGVSNANYDIGDLNLFAVNGSILALGDFKTSEPDIVAENATLLAMQYGDQFRKLVYYVKNRLTIDSELNAGISYGRSYYNGIAPEFVDDFSNRRPSIFDLNNNGGEQLVEVEELVEVDPAIFTSVSNYFFDDVSIRLPNDQLYEDELEELAQAN</sequence>
<evidence type="ECO:0000256" key="2">
    <source>
        <dbReference type="ARBA" id="ARBA00022525"/>
    </source>
</evidence>
<evidence type="ECO:0000313" key="6">
    <source>
        <dbReference type="EMBL" id="ACS34821.1"/>
    </source>
</evidence>
<name>C5BU39_TERTT</name>
<protein>
    <submittedName>
        <fullName evidence="6">Hemagglutination activity domain protein</fullName>
    </submittedName>
</protein>
<feature type="domain" description="Filamentous haemagglutinin FhaB/tRNA nuclease CdiA-like TPS" evidence="5">
    <location>
        <begin position="29"/>
        <end position="141"/>
    </location>
</feature>
<dbReference type="EMBL" id="CP001614">
    <property type="protein sequence ID" value="ACS34821.1"/>
    <property type="molecule type" value="Genomic_DNA"/>
</dbReference>
<evidence type="ECO:0000313" key="7">
    <source>
        <dbReference type="Proteomes" id="UP000009080"/>
    </source>
</evidence>
<dbReference type="STRING" id="377629.TERTU_1697"/>
<dbReference type="SUPFAM" id="SSF51126">
    <property type="entry name" value="Pectin lyase-like"/>
    <property type="match status" value="1"/>
</dbReference>
<dbReference type="InterPro" id="IPR011050">
    <property type="entry name" value="Pectin_lyase_fold/virulence"/>
</dbReference>
<dbReference type="RefSeq" id="WP_015820159.1">
    <property type="nucleotide sequence ID" value="NC_012997.1"/>
</dbReference>
<dbReference type="InterPro" id="IPR050909">
    <property type="entry name" value="Bact_Autotransporter_VF"/>
</dbReference>
<organism evidence="6 7">
    <name type="scientific">Teredinibacter turnerae (strain ATCC 39867 / T7901)</name>
    <dbReference type="NCBI Taxonomy" id="377629"/>
    <lineage>
        <taxon>Bacteria</taxon>
        <taxon>Pseudomonadati</taxon>
        <taxon>Pseudomonadota</taxon>
        <taxon>Gammaproteobacteria</taxon>
        <taxon>Cellvibrionales</taxon>
        <taxon>Cellvibrionaceae</taxon>
        <taxon>Teredinibacter</taxon>
    </lineage>
</organism>
<feature type="signal peptide" evidence="4">
    <location>
        <begin position="1"/>
        <end position="31"/>
    </location>
</feature>
<dbReference type="OrthoDB" id="218680at2"/>
<evidence type="ECO:0000256" key="1">
    <source>
        <dbReference type="ARBA" id="ARBA00004613"/>
    </source>
</evidence>
<dbReference type="HOGENOM" id="CLU_222938_0_0_6"/>
<feature type="chain" id="PRO_5002949067" evidence="4">
    <location>
        <begin position="32"/>
        <end position="6517"/>
    </location>
</feature>